<accession>A0ABQ9HSR5</accession>
<name>A0ABQ9HSR5_9NEOP</name>
<feature type="transmembrane region" description="Helical" evidence="2">
    <location>
        <begin position="267"/>
        <end position="284"/>
    </location>
</feature>
<evidence type="ECO:0000313" key="3">
    <source>
        <dbReference type="EMBL" id="KAJ8887432.1"/>
    </source>
</evidence>
<feature type="transmembrane region" description="Helical" evidence="2">
    <location>
        <begin position="105"/>
        <end position="125"/>
    </location>
</feature>
<keyword evidence="2" id="KW-0812">Transmembrane</keyword>
<keyword evidence="2" id="KW-0472">Membrane</keyword>
<dbReference type="InterPro" id="IPR036397">
    <property type="entry name" value="RNaseH_sf"/>
</dbReference>
<dbReference type="Gene3D" id="3.30.420.10">
    <property type="entry name" value="Ribonuclease H-like superfamily/Ribonuclease H"/>
    <property type="match status" value="1"/>
</dbReference>
<reference evidence="3 4" key="1">
    <citation type="submission" date="2023-02" db="EMBL/GenBank/DDBJ databases">
        <title>LHISI_Scaffold_Assembly.</title>
        <authorList>
            <person name="Stuart O.P."/>
            <person name="Cleave R."/>
            <person name="Magrath M.J.L."/>
            <person name="Mikheyev A.S."/>
        </authorList>
    </citation>
    <scope>NUCLEOTIDE SEQUENCE [LARGE SCALE GENOMIC DNA]</scope>
    <source>
        <strain evidence="3">Daus_M_001</strain>
        <tissue evidence="3">Leg muscle</tissue>
    </source>
</reference>
<feature type="transmembrane region" description="Helical" evidence="2">
    <location>
        <begin position="175"/>
        <end position="199"/>
    </location>
</feature>
<protein>
    <submittedName>
        <fullName evidence="3">Uncharacterized protein</fullName>
    </submittedName>
</protein>
<gene>
    <name evidence="3" type="ORF">PR048_013647</name>
</gene>
<keyword evidence="2" id="KW-1133">Transmembrane helix</keyword>
<evidence type="ECO:0000313" key="4">
    <source>
        <dbReference type="Proteomes" id="UP001159363"/>
    </source>
</evidence>
<comment type="caution">
    <text evidence="3">The sequence shown here is derived from an EMBL/GenBank/DDBJ whole genome shotgun (WGS) entry which is preliminary data.</text>
</comment>
<evidence type="ECO:0000256" key="2">
    <source>
        <dbReference type="SAM" id="Phobius"/>
    </source>
</evidence>
<evidence type="ECO:0000256" key="1">
    <source>
        <dbReference type="SAM" id="MobiDB-lite"/>
    </source>
</evidence>
<sequence length="1219" mass="136695">MTEPFWAQGLNTFSKDQQNVYGQEPRCYKEGRGGAVVRLLASHPGESGSIHGGFAPESSHAEIVTDDATDCGGSSRRSPATAFRHRSIFNSPHPDKLESRNQVEAFVIGVPATTVLTLSLVVPLITPVGSRLQESVGRSHSAGVCPQELVNRSQPAWDSLQGVACRSWPVGMTDIVVGIAVWYAHFVWFIGLVCILVGLNIRLCKRSALNFGNLFVDVDMPSDQQTIASMKYDILVKLLVQCTGSGRASRSGDKRLRNPQRGMRDPYLRSCYVVLAGYTSVQVLCNVARGRLNKMYCHRNCVCVHTFKSIGYVEVGQKLLTPMSVIEVSIAGETGDPPERKPTDHDSQMRKSGVTRPGIEPGSPWWEERKLTAQPPIASRETKDLFHISSGCTRFTFGTARQDRLFAQSRTLLMEILSARRKQTSGHFFRCFASLQRPWLAATFSSNVTRKEKGDNFHMEALHAPRGNKDIPFLASHFYASFTFPRLKYVSGRSTKGLAIELAGCGDAGLSHKRTAAKDRKFDRQLFVGVGFPGLWEGSRSPDRTQTTIGFVDASHVTGWRKFGLSEVKLEQLRLVGSDWKGVDVACSKELAQDSPGAISENNGKLKSGYPVCGIEPAASRLRLNLLDSHQGELSSISGRITPGFSHVGIGQDEVAGQWVSSGISHFPPFIPTLVNTQSPSSALKTAAACQRIGGEHFEHMMLNPDCLMPGCTNIFPDPTSNDPSSESRSNYEPPISAVRNERHLDLQSISELKWCNSFLCRSKIRSRIEFRTTMVEPGISVADLYSNQPASKESVSNLSARYRNRQQLSFICQKIASSHVTIAEWSKALFCGEPAEHMRQMRDRLIERLLRHLTAKARRRQDLKEIVFRQTNRHWSIFLIDSIRYNRCREFSNIIGYPRFLFHAAVGLGFQGEDSDRPSKRELVMVSQTESFDLPERPCYGETMLHGTNEKSYISGQKHCSRDIEGIPLAMRWLKFWWTTSDNYLHLEFMVRGIPLLLDWCGCCVGRGHTPHRVGTGRAICTADKEDCRIVWRAEAVCGTAYRETLQPVVPALHSPHCIFFADHSRFNFNVLKGHGRIWCRSGQFNDPTRICDLHTSRTPCFMVWDTISYGSWSRRLVVEGIGTPKQYVDEVLPLHFLTFLLSIPKVIMHQDNARSYTARITQQALQDVDIITWPGRISHFSHYACMRKGAWWYVPQDTIRHLYDGMSRHIAASVSAR</sequence>
<proteinExistence type="predicted"/>
<feature type="compositionally biased region" description="Basic and acidic residues" evidence="1">
    <location>
        <begin position="337"/>
        <end position="349"/>
    </location>
</feature>
<organism evidence="3 4">
    <name type="scientific">Dryococelus australis</name>
    <dbReference type="NCBI Taxonomy" id="614101"/>
    <lineage>
        <taxon>Eukaryota</taxon>
        <taxon>Metazoa</taxon>
        <taxon>Ecdysozoa</taxon>
        <taxon>Arthropoda</taxon>
        <taxon>Hexapoda</taxon>
        <taxon>Insecta</taxon>
        <taxon>Pterygota</taxon>
        <taxon>Neoptera</taxon>
        <taxon>Polyneoptera</taxon>
        <taxon>Phasmatodea</taxon>
        <taxon>Verophasmatodea</taxon>
        <taxon>Anareolatae</taxon>
        <taxon>Phasmatidae</taxon>
        <taxon>Eurycanthinae</taxon>
        <taxon>Dryococelus</taxon>
    </lineage>
</organism>
<feature type="region of interest" description="Disordered" evidence="1">
    <location>
        <begin position="332"/>
        <end position="359"/>
    </location>
</feature>
<dbReference type="Proteomes" id="UP001159363">
    <property type="component" value="Chromosome X"/>
</dbReference>
<keyword evidence="4" id="KW-1185">Reference proteome</keyword>
<dbReference type="EMBL" id="JARBHB010000004">
    <property type="protein sequence ID" value="KAJ8887432.1"/>
    <property type="molecule type" value="Genomic_DNA"/>
</dbReference>